<dbReference type="RefSeq" id="WP_243446495.1">
    <property type="nucleotide sequence ID" value="NZ_NOJY02000155.1"/>
</dbReference>
<dbReference type="AlphaFoldDB" id="A0A371IX41"/>
<evidence type="ECO:0000259" key="1">
    <source>
        <dbReference type="Pfam" id="PF13712"/>
    </source>
</evidence>
<dbReference type="InterPro" id="IPR059123">
    <property type="entry name" value="StrF_dom"/>
</dbReference>
<feature type="domain" description="Streptomycin biosynthesis protein StrF" evidence="1">
    <location>
        <begin position="6"/>
        <end position="107"/>
    </location>
</feature>
<keyword evidence="3" id="KW-1185">Reference proteome</keyword>
<keyword evidence="2" id="KW-0808">Transferase</keyword>
<dbReference type="Gene3D" id="3.90.550.10">
    <property type="entry name" value="Spore Coat Polysaccharide Biosynthesis Protein SpsA, Chain A"/>
    <property type="match status" value="1"/>
</dbReference>
<comment type="caution">
    <text evidence="2">The sequence shown here is derived from an EMBL/GenBank/DDBJ whole genome shotgun (WGS) entry which is preliminary data.</text>
</comment>
<protein>
    <submittedName>
        <fullName evidence="2">Glycosyl transferase</fullName>
    </submittedName>
</protein>
<evidence type="ECO:0000313" key="2">
    <source>
        <dbReference type="EMBL" id="RDY25050.1"/>
    </source>
</evidence>
<feature type="non-terminal residue" evidence="2">
    <location>
        <position position="107"/>
    </location>
</feature>
<proteinExistence type="predicted"/>
<sequence>MNKKVCFITAVNNEKIYNRCLDSIKKLNVPDYVDIEIIPIRNSTSITSAYNKGMNLSDAKYKVYIHQDAIIINKNLIYEILDIFENNKDIGMIGSCGCKDLSSDGIW</sequence>
<dbReference type="InterPro" id="IPR029044">
    <property type="entry name" value="Nucleotide-diphossugar_trans"/>
</dbReference>
<dbReference type="GO" id="GO:0016740">
    <property type="term" value="F:transferase activity"/>
    <property type="evidence" value="ECO:0007669"/>
    <property type="project" value="UniProtKB-KW"/>
</dbReference>
<accession>A0A371IX41</accession>
<dbReference type="Proteomes" id="UP000215694">
    <property type="component" value="Unassembled WGS sequence"/>
</dbReference>
<name>A0A371IX41_9FIRM</name>
<dbReference type="Pfam" id="PF13712">
    <property type="entry name" value="Glyco_tranf_2_5"/>
    <property type="match status" value="1"/>
</dbReference>
<reference evidence="2 3" key="1">
    <citation type="journal article" date="2017" name="Genome Announc.">
        <title>Draft Genome Sequence of Romboutsia weinsteinii sp. nov. Strain CCRI-19649(T) Isolated from Surface Water.</title>
        <authorList>
            <person name="Maheux A.F."/>
            <person name="Boudreau D.K."/>
            <person name="Berube E."/>
            <person name="Boissinot M."/>
            <person name="Cantin P."/>
            <person name="Raymond F."/>
            <person name="Corbeil J."/>
            <person name="Omar R.F."/>
            <person name="Bergeron M.G."/>
        </authorList>
    </citation>
    <scope>NUCLEOTIDE SEQUENCE [LARGE SCALE GENOMIC DNA]</scope>
    <source>
        <strain evidence="2 3">CCRI-19649</strain>
    </source>
</reference>
<dbReference type="EMBL" id="NOJY02000155">
    <property type="protein sequence ID" value="RDY25050.1"/>
    <property type="molecule type" value="Genomic_DNA"/>
</dbReference>
<gene>
    <name evidence="2" type="ORF">CHL78_020430</name>
</gene>
<dbReference type="SUPFAM" id="SSF53448">
    <property type="entry name" value="Nucleotide-diphospho-sugar transferases"/>
    <property type="match status" value="1"/>
</dbReference>
<organism evidence="2 3">
    <name type="scientific">Romboutsia weinsteinii</name>
    <dbReference type="NCBI Taxonomy" id="2020949"/>
    <lineage>
        <taxon>Bacteria</taxon>
        <taxon>Bacillati</taxon>
        <taxon>Bacillota</taxon>
        <taxon>Clostridia</taxon>
        <taxon>Peptostreptococcales</taxon>
        <taxon>Peptostreptococcaceae</taxon>
        <taxon>Romboutsia</taxon>
    </lineage>
</organism>
<evidence type="ECO:0000313" key="3">
    <source>
        <dbReference type="Proteomes" id="UP000215694"/>
    </source>
</evidence>